<accession>A0ABQ2ZZN9</accession>
<comment type="caution">
    <text evidence="3">The sequence shown here is derived from an EMBL/GenBank/DDBJ whole genome shotgun (WGS) entry which is preliminary data.</text>
</comment>
<protein>
    <recommendedName>
        <fullName evidence="2">Putative Flp pilus-assembly TadG-like N-terminal domain-containing protein</fullName>
    </recommendedName>
</protein>
<dbReference type="Proteomes" id="UP000600946">
    <property type="component" value="Unassembled WGS sequence"/>
</dbReference>
<dbReference type="Pfam" id="PF13400">
    <property type="entry name" value="Tad"/>
    <property type="match status" value="1"/>
</dbReference>
<reference evidence="4" key="1">
    <citation type="journal article" date="2019" name="Int. J. Syst. Evol. Microbiol.">
        <title>The Global Catalogue of Microorganisms (GCM) 10K type strain sequencing project: providing services to taxonomists for standard genome sequencing and annotation.</title>
        <authorList>
            <consortium name="The Broad Institute Genomics Platform"/>
            <consortium name="The Broad Institute Genome Sequencing Center for Infectious Disease"/>
            <person name="Wu L."/>
            <person name="Ma J."/>
        </authorList>
    </citation>
    <scope>NUCLEOTIDE SEQUENCE [LARGE SCALE GENOMIC DNA]</scope>
    <source>
        <strain evidence="4">JCM 4594</strain>
    </source>
</reference>
<gene>
    <name evidence="3" type="ORF">GCM10010326_21510</name>
</gene>
<evidence type="ECO:0000256" key="1">
    <source>
        <dbReference type="SAM" id="Phobius"/>
    </source>
</evidence>
<dbReference type="NCBIfam" id="TIGR03816">
    <property type="entry name" value="tadE_like_DECH"/>
    <property type="match status" value="1"/>
</dbReference>
<evidence type="ECO:0000313" key="3">
    <source>
        <dbReference type="EMBL" id="GGY27646.1"/>
    </source>
</evidence>
<organism evidence="3 4">
    <name type="scientific">Streptomyces xanthochromogenes</name>
    <dbReference type="NCBI Taxonomy" id="67384"/>
    <lineage>
        <taxon>Bacteria</taxon>
        <taxon>Bacillati</taxon>
        <taxon>Actinomycetota</taxon>
        <taxon>Actinomycetes</taxon>
        <taxon>Kitasatosporales</taxon>
        <taxon>Streptomycetaceae</taxon>
        <taxon>Streptomyces</taxon>
    </lineage>
</organism>
<feature type="domain" description="Putative Flp pilus-assembly TadG-like N-terminal" evidence="2">
    <location>
        <begin position="81"/>
        <end position="127"/>
    </location>
</feature>
<keyword evidence="1" id="KW-1133">Transmembrane helix</keyword>
<dbReference type="InterPro" id="IPR021202">
    <property type="entry name" value="Rv3654c-like"/>
</dbReference>
<proteinExistence type="predicted"/>
<name>A0ABQ2ZZN9_9ACTN</name>
<feature type="transmembrane region" description="Helical" evidence="1">
    <location>
        <begin position="83"/>
        <end position="104"/>
    </location>
</feature>
<evidence type="ECO:0000259" key="2">
    <source>
        <dbReference type="Pfam" id="PF13400"/>
    </source>
</evidence>
<evidence type="ECO:0000313" key="4">
    <source>
        <dbReference type="Proteomes" id="UP000600946"/>
    </source>
</evidence>
<keyword evidence="1" id="KW-0812">Transmembrane</keyword>
<keyword evidence="1" id="KW-0472">Membrane</keyword>
<dbReference type="InterPro" id="IPR028087">
    <property type="entry name" value="Tad_N"/>
</dbReference>
<dbReference type="EMBL" id="BMUU01000003">
    <property type="protein sequence ID" value="GGY27646.1"/>
    <property type="molecule type" value="Genomic_DNA"/>
</dbReference>
<keyword evidence="4" id="KW-1185">Reference proteome</keyword>
<sequence length="194" mass="19786">MNGRPWSPAGLRRIRDRAGRPAVIGRCVDRVAVMVGAVNRLIPGGSCEGCRIAGRGWGDRRIAGRGCGHRRIAGGSRGDRGSATVWVALTAATMCAVFAAVLCLGQAIAARHRAGSAADLAALAAADRALWGAPDACAKALEVARAQGAELVRCTVTGEIADVRVRARLGPYAPSVRARAGPAPAPAGLPEGVP</sequence>